<gene>
    <name evidence="1" type="ORF">PODLI_1B034543</name>
</gene>
<accession>A0AA35KL36</accession>
<sequence>MCNCFGIQNKVPCAKDFHSNCHGWRWERSRRNSSPPTLREAAVWLFLGQAAPGILRRTKVKAKLSDTNEQLLAR</sequence>
<name>A0AA35KL36_9SAUR</name>
<organism evidence="1 2">
    <name type="scientific">Podarcis lilfordi</name>
    <name type="common">Lilford's wall lizard</name>
    <dbReference type="NCBI Taxonomy" id="74358"/>
    <lineage>
        <taxon>Eukaryota</taxon>
        <taxon>Metazoa</taxon>
        <taxon>Chordata</taxon>
        <taxon>Craniata</taxon>
        <taxon>Vertebrata</taxon>
        <taxon>Euteleostomi</taxon>
        <taxon>Lepidosauria</taxon>
        <taxon>Squamata</taxon>
        <taxon>Bifurcata</taxon>
        <taxon>Unidentata</taxon>
        <taxon>Episquamata</taxon>
        <taxon>Laterata</taxon>
        <taxon>Lacertibaenia</taxon>
        <taxon>Lacertidae</taxon>
        <taxon>Podarcis</taxon>
    </lineage>
</organism>
<protein>
    <submittedName>
        <fullName evidence="1">Uncharacterized protein</fullName>
    </submittedName>
</protein>
<dbReference type="EMBL" id="OX395132">
    <property type="protein sequence ID" value="CAI5779554.1"/>
    <property type="molecule type" value="Genomic_DNA"/>
</dbReference>
<dbReference type="Proteomes" id="UP001178461">
    <property type="component" value="Chromosome 7"/>
</dbReference>
<reference evidence="1" key="1">
    <citation type="submission" date="2022-12" db="EMBL/GenBank/DDBJ databases">
        <authorList>
            <person name="Alioto T."/>
            <person name="Alioto T."/>
            <person name="Gomez Garrido J."/>
        </authorList>
    </citation>
    <scope>NUCLEOTIDE SEQUENCE</scope>
</reference>
<evidence type="ECO:0000313" key="2">
    <source>
        <dbReference type="Proteomes" id="UP001178461"/>
    </source>
</evidence>
<keyword evidence="2" id="KW-1185">Reference proteome</keyword>
<evidence type="ECO:0000313" key="1">
    <source>
        <dbReference type="EMBL" id="CAI5779554.1"/>
    </source>
</evidence>
<dbReference type="AlphaFoldDB" id="A0AA35KL36"/>
<proteinExistence type="predicted"/>